<sequence length="243" mass="27400">MRIAVLDDDRDHLDLVLQIIERAGHDGVAFSEGAALVRQLQRDVFDLLIVDWQMPGMSGVEVVRWVRAHLQDRLPVLFVTQRDEERDVVEALGCGADDYMTKPVRVHELNARVAALLRRTYPSSALPALVLGGYRLDLVRREVTYQGEAIDLKPREFELARCLFMQPGRLLSRDYLLQTVWGLGAHVPSRTLDTHMSSLRAKLALRSERGMRLTAVYGLGYRLEEAVADDPRGQPGSEEARCA</sequence>
<gene>
    <name evidence="8" type="ORF">EIP75_00440</name>
</gene>
<dbReference type="SMART" id="SM00448">
    <property type="entry name" value="REC"/>
    <property type="match status" value="1"/>
</dbReference>
<dbReference type="GO" id="GO:0006355">
    <property type="term" value="P:regulation of DNA-templated transcription"/>
    <property type="evidence" value="ECO:0007669"/>
    <property type="project" value="InterPro"/>
</dbReference>
<dbReference type="InterPro" id="IPR036388">
    <property type="entry name" value="WH-like_DNA-bd_sf"/>
</dbReference>
<dbReference type="PANTHER" id="PTHR48111:SF40">
    <property type="entry name" value="PHOSPHATE REGULON TRANSCRIPTIONAL REGULATORY PROTEIN PHOB"/>
    <property type="match status" value="1"/>
</dbReference>
<protein>
    <submittedName>
        <fullName evidence="8">DNA-binding response regulator</fullName>
    </submittedName>
</protein>
<dbReference type="InterPro" id="IPR001789">
    <property type="entry name" value="Sig_transdc_resp-reg_receiver"/>
</dbReference>
<dbReference type="GO" id="GO:0000156">
    <property type="term" value="F:phosphorelay response regulator activity"/>
    <property type="evidence" value="ECO:0007669"/>
    <property type="project" value="TreeGrafter"/>
</dbReference>
<evidence type="ECO:0000256" key="3">
    <source>
        <dbReference type="ARBA" id="ARBA00023125"/>
    </source>
</evidence>
<dbReference type="SMART" id="SM00862">
    <property type="entry name" value="Trans_reg_C"/>
    <property type="match status" value="1"/>
</dbReference>
<dbReference type="InterPro" id="IPR011006">
    <property type="entry name" value="CheY-like_superfamily"/>
</dbReference>
<dbReference type="Proteomes" id="UP000269265">
    <property type="component" value="Unassembled WGS sequence"/>
</dbReference>
<reference evidence="8 9" key="1">
    <citation type="submission" date="2018-12" db="EMBL/GenBank/DDBJ databases">
        <title>The whole draft genome of Aquabacterium sp. SJQ9.</title>
        <authorList>
            <person name="Sun L."/>
            <person name="Gao X."/>
            <person name="Chen W."/>
            <person name="Huang K."/>
        </authorList>
    </citation>
    <scope>NUCLEOTIDE SEQUENCE [LARGE SCALE GENOMIC DNA]</scope>
    <source>
        <strain evidence="8 9">SJQ9</strain>
    </source>
</reference>
<dbReference type="AlphaFoldDB" id="A0A426VGR8"/>
<dbReference type="Gene3D" id="6.10.250.690">
    <property type="match status" value="1"/>
</dbReference>
<feature type="domain" description="Response regulatory" evidence="6">
    <location>
        <begin position="2"/>
        <end position="117"/>
    </location>
</feature>
<dbReference type="InterPro" id="IPR039420">
    <property type="entry name" value="WalR-like"/>
</dbReference>
<dbReference type="RefSeq" id="WP_125241251.1">
    <property type="nucleotide sequence ID" value="NZ_RSED01000001.1"/>
</dbReference>
<dbReference type="Pfam" id="PF00486">
    <property type="entry name" value="Trans_reg_C"/>
    <property type="match status" value="1"/>
</dbReference>
<dbReference type="CDD" id="cd17574">
    <property type="entry name" value="REC_OmpR"/>
    <property type="match status" value="1"/>
</dbReference>
<evidence type="ECO:0000256" key="5">
    <source>
        <dbReference type="PROSITE-ProRule" id="PRU01091"/>
    </source>
</evidence>
<feature type="domain" description="OmpR/PhoB-type" evidence="7">
    <location>
        <begin position="126"/>
        <end position="225"/>
    </location>
</feature>
<dbReference type="PROSITE" id="PS50110">
    <property type="entry name" value="RESPONSE_REGULATORY"/>
    <property type="match status" value="1"/>
</dbReference>
<dbReference type="EMBL" id="RSED01000001">
    <property type="protein sequence ID" value="RRS06108.1"/>
    <property type="molecule type" value="Genomic_DNA"/>
</dbReference>
<dbReference type="Gene3D" id="3.40.50.2300">
    <property type="match status" value="1"/>
</dbReference>
<dbReference type="PANTHER" id="PTHR48111">
    <property type="entry name" value="REGULATOR OF RPOS"/>
    <property type="match status" value="1"/>
</dbReference>
<dbReference type="OrthoDB" id="9802426at2"/>
<evidence type="ECO:0000259" key="6">
    <source>
        <dbReference type="PROSITE" id="PS50110"/>
    </source>
</evidence>
<dbReference type="GO" id="GO:0032993">
    <property type="term" value="C:protein-DNA complex"/>
    <property type="evidence" value="ECO:0007669"/>
    <property type="project" value="TreeGrafter"/>
</dbReference>
<name>A0A426VGR8_9BURK</name>
<proteinExistence type="predicted"/>
<feature type="modified residue" description="4-aspartylphosphate" evidence="4">
    <location>
        <position position="51"/>
    </location>
</feature>
<dbReference type="Pfam" id="PF00072">
    <property type="entry name" value="Response_reg"/>
    <property type="match status" value="1"/>
</dbReference>
<evidence type="ECO:0000313" key="8">
    <source>
        <dbReference type="EMBL" id="RRS06108.1"/>
    </source>
</evidence>
<evidence type="ECO:0000313" key="9">
    <source>
        <dbReference type="Proteomes" id="UP000269265"/>
    </source>
</evidence>
<keyword evidence="2" id="KW-0902">Two-component regulatory system</keyword>
<evidence type="ECO:0000259" key="7">
    <source>
        <dbReference type="PROSITE" id="PS51755"/>
    </source>
</evidence>
<dbReference type="SUPFAM" id="SSF52172">
    <property type="entry name" value="CheY-like"/>
    <property type="match status" value="1"/>
</dbReference>
<dbReference type="Gene3D" id="1.10.10.10">
    <property type="entry name" value="Winged helix-like DNA-binding domain superfamily/Winged helix DNA-binding domain"/>
    <property type="match status" value="1"/>
</dbReference>
<dbReference type="InterPro" id="IPR001867">
    <property type="entry name" value="OmpR/PhoB-type_DNA-bd"/>
</dbReference>
<comment type="caution">
    <text evidence="8">The sequence shown here is derived from an EMBL/GenBank/DDBJ whole genome shotgun (WGS) entry which is preliminary data.</text>
</comment>
<dbReference type="GO" id="GO:0000976">
    <property type="term" value="F:transcription cis-regulatory region binding"/>
    <property type="evidence" value="ECO:0007669"/>
    <property type="project" value="TreeGrafter"/>
</dbReference>
<evidence type="ECO:0000256" key="1">
    <source>
        <dbReference type="ARBA" id="ARBA00022553"/>
    </source>
</evidence>
<accession>A0A426VGR8</accession>
<keyword evidence="3 5" id="KW-0238">DNA-binding</keyword>
<evidence type="ECO:0000256" key="4">
    <source>
        <dbReference type="PROSITE-ProRule" id="PRU00169"/>
    </source>
</evidence>
<keyword evidence="9" id="KW-1185">Reference proteome</keyword>
<dbReference type="PROSITE" id="PS51755">
    <property type="entry name" value="OMPR_PHOB"/>
    <property type="match status" value="1"/>
</dbReference>
<organism evidence="8 9">
    <name type="scientific">Aquabacterium soli</name>
    <dbReference type="NCBI Taxonomy" id="2493092"/>
    <lineage>
        <taxon>Bacteria</taxon>
        <taxon>Pseudomonadati</taxon>
        <taxon>Pseudomonadota</taxon>
        <taxon>Betaproteobacteria</taxon>
        <taxon>Burkholderiales</taxon>
        <taxon>Aquabacterium</taxon>
    </lineage>
</organism>
<feature type="DNA-binding region" description="OmpR/PhoB-type" evidence="5">
    <location>
        <begin position="126"/>
        <end position="225"/>
    </location>
</feature>
<keyword evidence="1 4" id="KW-0597">Phosphoprotein</keyword>
<dbReference type="CDD" id="cd00383">
    <property type="entry name" value="trans_reg_C"/>
    <property type="match status" value="1"/>
</dbReference>
<evidence type="ECO:0000256" key="2">
    <source>
        <dbReference type="ARBA" id="ARBA00023012"/>
    </source>
</evidence>
<dbReference type="GO" id="GO:0005829">
    <property type="term" value="C:cytosol"/>
    <property type="evidence" value="ECO:0007669"/>
    <property type="project" value="TreeGrafter"/>
</dbReference>